<dbReference type="GO" id="GO:0006047">
    <property type="term" value="P:UDP-N-acetylglucosamine metabolic process"/>
    <property type="evidence" value="ECO:0007669"/>
    <property type="project" value="TreeGrafter"/>
</dbReference>
<dbReference type="GO" id="GO:0004360">
    <property type="term" value="F:glutamine-fructose-6-phosphate transaminase (isomerizing) activity"/>
    <property type="evidence" value="ECO:0007669"/>
    <property type="project" value="UniProtKB-UniRule"/>
</dbReference>
<dbReference type="NCBIfam" id="NF001484">
    <property type="entry name" value="PRK00331.1"/>
    <property type="match status" value="1"/>
</dbReference>
<evidence type="ECO:0000256" key="4">
    <source>
        <dbReference type="ARBA" id="ARBA00016090"/>
    </source>
</evidence>
<dbReference type="InterPro" id="IPR005855">
    <property type="entry name" value="GFAT"/>
</dbReference>
<feature type="active site" description="Nucleophile; for GATase activity" evidence="10">
    <location>
        <position position="2"/>
    </location>
</feature>
<evidence type="ECO:0000259" key="11">
    <source>
        <dbReference type="PROSITE" id="PS51278"/>
    </source>
</evidence>
<evidence type="ECO:0000256" key="7">
    <source>
        <dbReference type="ARBA" id="ARBA00022679"/>
    </source>
</evidence>
<dbReference type="InterPro" id="IPR047084">
    <property type="entry name" value="GFAT_N"/>
</dbReference>
<sequence>MCGIVGYIGNAEAVPVLLNGLAKLEYRGYDSAGISVYHDGIYTIKAKGRLANLAEKIDKEDTLSSHMGIGHTRWATHGAPSDRNSHPHNSQSGKISVVHNGIIENYMEIKAFLQEKGYVFVSETDTEVVAQLFDYYYEGNPVETLSKVVRKVRGAYALAIMCIDHPDSLVAVRKDCPLLAGLSSDGNYVASDIPALLEYTRDYYLLDDNEIVFLTKEGVTLYDLDGNEIHKDVFRVTWDIDAAEKGGYDYFMMKEIMEQPEALRKTVFPRMTETRISFEDISLTEEEIKNFNRIHIVACGSAWHAGVVGRYVMEEVSRIPVEVDIASEFRYRNPILNQNDLCIIISQSGETADTLAALREAKKQGVKVLSIVNVVGSSIARESDDVLYTWAGPEIAVATTKGYTTQLSLLYLVSLYFAKVRGTVEEEHLNEYLQELRLLPQKTEEVLKLDTKMAELAKKYAQSEDVFIIGRGLDYAAAMESSLKLKEISYIHSEAYAAGELKHGTISLIEEGTLVIAIATQERLFEKLVSNAKEVKARGAKVIAIAVEGNLAMEEVADEVIYLPKSGDIFTSSYNVLPMQLFAYYTAVERGCDVDKPRNLAKSVTVE</sequence>
<evidence type="ECO:0000313" key="14">
    <source>
        <dbReference type="EMBL" id="SHE77861.1"/>
    </source>
</evidence>
<dbReference type="HAMAP" id="MF_00164">
    <property type="entry name" value="GlmS"/>
    <property type="match status" value="1"/>
</dbReference>
<keyword evidence="5 10" id="KW-0963">Cytoplasm</keyword>
<dbReference type="InterPro" id="IPR035490">
    <property type="entry name" value="GlmS/FrlB_SIS"/>
</dbReference>
<dbReference type="GO" id="GO:0006002">
    <property type="term" value="P:fructose 6-phosphate metabolic process"/>
    <property type="evidence" value="ECO:0007669"/>
    <property type="project" value="TreeGrafter"/>
</dbReference>
<dbReference type="Gene3D" id="3.60.20.10">
    <property type="entry name" value="Glutamine Phosphoribosylpyrophosphate, subunit 1, domain 1"/>
    <property type="match status" value="1"/>
</dbReference>
<feature type="domain" description="SIS" evidence="12">
    <location>
        <begin position="456"/>
        <end position="597"/>
    </location>
</feature>
<feature type="initiator methionine" description="Removed" evidence="10">
    <location>
        <position position="1"/>
    </location>
</feature>
<dbReference type="EMBL" id="FQUA01000007">
    <property type="protein sequence ID" value="SHE77861.1"/>
    <property type="molecule type" value="Genomic_DNA"/>
</dbReference>
<keyword evidence="15" id="KW-1185">Reference proteome</keyword>
<keyword evidence="9" id="KW-0315">Glutamine amidotransferase</keyword>
<dbReference type="SUPFAM" id="SSF53697">
    <property type="entry name" value="SIS domain"/>
    <property type="match status" value="1"/>
</dbReference>
<comment type="catalytic activity">
    <reaction evidence="1 10">
        <text>D-fructose 6-phosphate + L-glutamine = D-glucosamine 6-phosphate + L-glutamate</text>
        <dbReference type="Rhea" id="RHEA:13237"/>
        <dbReference type="ChEBI" id="CHEBI:29985"/>
        <dbReference type="ChEBI" id="CHEBI:58359"/>
        <dbReference type="ChEBI" id="CHEBI:58725"/>
        <dbReference type="ChEBI" id="CHEBI:61527"/>
        <dbReference type="EC" id="2.6.1.16"/>
    </reaction>
</comment>
<dbReference type="SUPFAM" id="SSF56235">
    <property type="entry name" value="N-terminal nucleophile aminohydrolases (Ntn hydrolases)"/>
    <property type="match status" value="1"/>
</dbReference>
<reference evidence="13 15" key="1">
    <citation type="journal article" date="2016" name="Genome Announc.">
        <title>Complete Genome Sequence of the Amino Acid-Fermenting Clostridium propionicum X2 (DSM 1682).</title>
        <authorList>
            <person name="Poehlein A."/>
            <person name="Schlien K."/>
            <person name="Chowdhury N.P."/>
            <person name="Gottschalk G."/>
            <person name="Buckel W."/>
            <person name="Daniel R."/>
        </authorList>
    </citation>
    <scope>NUCLEOTIDE SEQUENCE [LARGE SCALE GENOMIC DNA]</scope>
    <source>
        <strain evidence="13 15">X2</strain>
    </source>
</reference>
<dbReference type="Pfam" id="PF01380">
    <property type="entry name" value="SIS"/>
    <property type="match status" value="2"/>
</dbReference>
<feature type="domain" description="Glutamine amidotransferase type-2" evidence="11">
    <location>
        <begin position="2"/>
        <end position="217"/>
    </location>
</feature>
<dbReference type="AlphaFoldDB" id="A0A0X8V8A5"/>
<dbReference type="GO" id="GO:0005975">
    <property type="term" value="P:carbohydrate metabolic process"/>
    <property type="evidence" value="ECO:0007669"/>
    <property type="project" value="UniProtKB-UniRule"/>
</dbReference>
<dbReference type="GO" id="GO:0097367">
    <property type="term" value="F:carbohydrate derivative binding"/>
    <property type="evidence" value="ECO:0007669"/>
    <property type="project" value="InterPro"/>
</dbReference>
<reference evidence="16" key="4">
    <citation type="submission" date="2016-11" db="EMBL/GenBank/DDBJ databases">
        <authorList>
            <person name="Jaros S."/>
            <person name="Januszkiewicz K."/>
            <person name="Wedrychowicz H."/>
        </authorList>
    </citation>
    <scope>NUCLEOTIDE SEQUENCE [LARGE SCALE GENOMIC DNA]</scope>
    <source>
        <strain evidence="16">DSM 1682</strain>
    </source>
</reference>
<dbReference type="NCBIfam" id="TIGR01135">
    <property type="entry name" value="glmS"/>
    <property type="match status" value="1"/>
</dbReference>
<organism evidence="14 16">
    <name type="scientific">Anaerotignum propionicum DSM 1682</name>
    <dbReference type="NCBI Taxonomy" id="991789"/>
    <lineage>
        <taxon>Bacteria</taxon>
        <taxon>Bacillati</taxon>
        <taxon>Bacillota</taxon>
        <taxon>Clostridia</taxon>
        <taxon>Lachnospirales</taxon>
        <taxon>Anaerotignaceae</taxon>
        <taxon>Anaerotignum</taxon>
    </lineage>
</organism>
<dbReference type="FunFam" id="3.60.20.10:FF:000006">
    <property type="entry name" value="Glutamine--fructose-6-phosphate aminotransferase [isomerizing]"/>
    <property type="match status" value="1"/>
</dbReference>
<accession>A0A0X8V8A5</accession>
<evidence type="ECO:0000313" key="16">
    <source>
        <dbReference type="Proteomes" id="UP000184204"/>
    </source>
</evidence>
<dbReference type="Proteomes" id="UP000068026">
    <property type="component" value="Chromosome"/>
</dbReference>
<reference evidence="15" key="2">
    <citation type="submission" date="2016-01" db="EMBL/GenBank/DDBJ databases">
        <authorList>
            <person name="Poehlein A."/>
            <person name="Schlien K."/>
            <person name="Gottschalk G."/>
            <person name="Buckel W."/>
            <person name="Daniel R."/>
        </authorList>
    </citation>
    <scope>NUCLEOTIDE SEQUENCE [LARGE SCALE GENOMIC DNA]</scope>
    <source>
        <strain evidence="15">X2</strain>
    </source>
</reference>
<evidence type="ECO:0000313" key="13">
    <source>
        <dbReference type="EMBL" id="AMJ39981.1"/>
    </source>
</evidence>
<comment type="subcellular location">
    <subcellularLocation>
        <location evidence="2 10">Cytoplasm</location>
    </subcellularLocation>
</comment>
<dbReference type="RefSeq" id="WP_066047179.1">
    <property type="nucleotide sequence ID" value="NZ_CP014223.1"/>
</dbReference>
<reference evidence="14" key="3">
    <citation type="submission" date="2016-11" db="EMBL/GenBank/DDBJ databases">
        <authorList>
            <person name="Varghese N."/>
            <person name="Submissions S."/>
        </authorList>
    </citation>
    <scope>NUCLEOTIDE SEQUENCE</scope>
    <source>
        <strain evidence="14">DSM 1682</strain>
    </source>
</reference>
<dbReference type="InterPro" id="IPR035466">
    <property type="entry name" value="GlmS/AgaS_SIS"/>
</dbReference>
<name>A0A0X8V8A5_ANAPI</name>
<evidence type="ECO:0000256" key="10">
    <source>
        <dbReference type="HAMAP-Rule" id="MF_00164"/>
    </source>
</evidence>
<dbReference type="PANTHER" id="PTHR10937:SF0">
    <property type="entry name" value="GLUTAMINE--FRUCTOSE-6-PHOSPHATE TRANSAMINASE (ISOMERIZING)"/>
    <property type="match status" value="1"/>
</dbReference>
<dbReference type="CDD" id="cd00714">
    <property type="entry name" value="GFAT"/>
    <property type="match status" value="1"/>
</dbReference>
<evidence type="ECO:0000256" key="8">
    <source>
        <dbReference type="ARBA" id="ARBA00022737"/>
    </source>
</evidence>
<dbReference type="OrthoDB" id="106547at2"/>
<dbReference type="Proteomes" id="UP000184204">
    <property type="component" value="Unassembled WGS sequence"/>
</dbReference>
<feature type="domain" description="SIS" evidence="12">
    <location>
        <begin position="284"/>
        <end position="423"/>
    </location>
</feature>
<gene>
    <name evidence="10 13" type="primary">glmS</name>
    <name evidence="13" type="ORF">CPRO_03710</name>
    <name evidence="14" type="ORF">SAMN02745151_01754</name>
</gene>
<comment type="subunit">
    <text evidence="10">Homodimer.</text>
</comment>
<dbReference type="PROSITE" id="PS51464">
    <property type="entry name" value="SIS"/>
    <property type="match status" value="2"/>
</dbReference>
<dbReference type="FunFam" id="3.40.50.10490:FF:000022">
    <property type="entry name" value="Glutamine--fructose-6-phosphate aminotransferase [isomerizing]"/>
    <property type="match status" value="1"/>
</dbReference>
<keyword evidence="8" id="KW-0677">Repeat</keyword>
<keyword evidence="7 10" id="KW-0808">Transferase</keyword>
<dbReference type="Gene3D" id="3.40.50.10490">
    <property type="entry name" value="Glucose-6-phosphate isomerase like protein, domain 1"/>
    <property type="match status" value="2"/>
</dbReference>
<dbReference type="InterPro" id="IPR017932">
    <property type="entry name" value="GATase_2_dom"/>
</dbReference>
<dbReference type="EMBL" id="CP014223">
    <property type="protein sequence ID" value="AMJ39981.1"/>
    <property type="molecule type" value="Genomic_DNA"/>
</dbReference>
<evidence type="ECO:0000256" key="3">
    <source>
        <dbReference type="ARBA" id="ARBA00012916"/>
    </source>
</evidence>
<dbReference type="CDD" id="cd05009">
    <property type="entry name" value="SIS_GlmS_GlmD_2"/>
    <property type="match status" value="1"/>
</dbReference>
<evidence type="ECO:0000256" key="2">
    <source>
        <dbReference type="ARBA" id="ARBA00004496"/>
    </source>
</evidence>
<dbReference type="CDD" id="cd05008">
    <property type="entry name" value="SIS_GlmS_GlmD_1"/>
    <property type="match status" value="1"/>
</dbReference>
<evidence type="ECO:0000256" key="5">
    <source>
        <dbReference type="ARBA" id="ARBA00022490"/>
    </source>
</evidence>
<dbReference type="KEGG" id="cpro:CPRO_03710"/>
<dbReference type="InterPro" id="IPR029055">
    <property type="entry name" value="Ntn_hydrolases_N"/>
</dbReference>
<dbReference type="Pfam" id="PF13522">
    <property type="entry name" value="GATase_6"/>
    <property type="match status" value="1"/>
</dbReference>
<dbReference type="InterPro" id="IPR001347">
    <property type="entry name" value="SIS_dom"/>
</dbReference>
<dbReference type="EC" id="2.6.1.16" evidence="3 10"/>
<dbReference type="InterPro" id="IPR046348">
    <property type="entry name" value="SIS_dom_sf"/>
</dbReference>
<dbReference type="GO" id="GO:0006487">
    <property type="term" value="P:protein N-linked glycosylation"/>
    <property type="evidence" value="ECO:0007669"/>
    <property type="project" value="TreeGrafter"/>
</dbReference>
<comment type="function">
    <text evidence="10">Catalyzes the first step in hexosamine metabolism, converting fructose-6P into glucosamine-6P using glutamine as a nitrogen source.</text>
</comment>
<feature type="active site" description="For Fru-6P isomerization activity" evidence="10">
    <location>
        <position position="602"/>
    </location>
</feature>
<protein>
    <recommendedName>
        <fullName evidence="4 10">Glutamine--fructose-6-phosphate aminotransferase [isomerizing]</fullName>
        <ecNumber evidence="3 10">2.6.1.16</ecNumber>
    </recommendedName>
    <alternativeName>
        <fullName evidence="10">D-fructose-6-phosphate amidotransferase</fullName>
    </alternativeName>
    <alternativeName>
        <fullName evidence="10">GFAT</fullName>
    </alternativeName>
    <alternativeName>
        <fullName evidence="10">Glucosamine-6-phosphate synthase</fullName>
    </alternativeName>
    <alternativeName>
        <fullName evidence="10">Hexosephosphate aminotransferase</fullName>
    </alternativeName>
    <alternativeName>
        <fullName evidence="10">L-glutamine--D-fructose-6-phosphate amidotransferase</fullName>
    </alternativeName>
</protein>
<dbReference type="PROSITE" id="PS51278">
    <property type="entry name" value="GATASE_TYPE_2"/>
    <property type="match status" value="1"/>
</dbReference>
<evidence type="ECO:0000259" key="12">
    <source>
        <dbReference type="PROSITE" id="PS51464"/>
    </source>
</evidence>
<evidence type="ECO:0000256" key="1">
    <source>
        <dbReference type="ARBA" id="ARBA00001031"/>
    </source>
</evidence>
<keyword evidence="6 10" id="KW-0032">Aminotransferase</keyword>
<evidence type="ECO:0000313" key="15">
    <source>
        <dbReference type="Proteomes" id="UP000068026"/>
    </source>
</evidence>
<evidence type="ECO:0000256" key="9">
    <source>
        <dbReference type="ARBA" id="ARBA00022962"/>
    </source>
</evidence>
<dbReference type="FunFam" id="3.40.50.10490:FF:000001">
    <property type="entry name" value="Glutamine--fructose-6-phosphate aminotransferase [isomerizing]"/>
    <property type="match status" value="1"/>
</dbReference>
<dbReference type="GO" id="GO:0005829">
    <property type="term" value="C:cytosol"/>
    <property type="evidence" value="ECO:0007669"/>
    <property type="project" value="TreeGrafter"/>
</dbReference>
<evidence type="ECO:0000256" key="6">
    <source>
        <dbReference type="ARBA" id="ARBA00022576"/>
    </source>
</evidence>
<proteinExistence type="inferred from homology"/>
<dbReference type="PANTHER" id="PTHR10937">
    <property type="entry name" value="GLUCOSAMINE--FRUCTOSE-6-PHOSPHATE AMINOTRANSFERASE, ISOMERIZING"/>
    <property type="match status" value="1"/>
</dbReference>